<dbReference type="SMART" id="SM01328">
    <property type="entry name" value="zf-3CxxC"/>
    <property type="match status" value="1"/>
</dbReference>
<keyword evidence="4" id="KW-0732">Signal</keyword>
<feature type="signal peptide" evidence="4">
    <location>
        <begin position="1"/>
        <end position="16"/>
    </location>
</feature>
<organism evidence="6 7">
    <name type="scientific">Thelonectria olida</name>
    <dbReference type="NCBI Taxonomy" id="1576542"/>
    <lineage>
        <taxon>Eukaryota</taxon>
        <taxon>Fungi</taxon>
        <taxon>Dikarya</taxon>
        <taxon>Ascomycota</taxon>
        <taxon>Pezizomycotina</taxon>
        <taxon>Sordariomycetes</taxon>
        <taxon>Hypocreomycetidae</taxon>
        <taxon>Hypocreales</taxon>
        <taxon>Nectriaceae</taxon>
        <taxon>Thelonectria</taxon>
    </lineage>
</organism>
<dbReference type="OrthoDB" id="8121437at2759"/>
<dbReference type="EMBL" id="JAGPYM010000035">
    <property type="protein sequence ID" value="KAH6876400.1"/>
    <property type="molecule type" value="Genomic_DNA"/>
</dbReference>
<dbReference type="Proteomes" id="UP000777438">
    <property type="component" value="Unassembled WGS sequence"/>
</dbReference>
<keyword evidence="1" id="KW-0479">Metal-binding</keyword>
<name>A0A9P8VTY6_9HYPO</name>
<evidence type="ECO:0000256" key="3">
    <source>
        <dbReference type="ARBA" id="ARBA00022833"/>
    </source>
</evidence>
<dbReference type="GO" id="GO:0008270">
    <property type="term" value="F:zinc ion binding"/>
    <property type="evidence" value="ECO:0007669"/>
    <property type="project" value="UniProtKB-KW"/>
</dbReference>
<proteinExistence type="predicted"/>
<evidence type="ECO:0000256" key="1">
    <source>
        <dbReference type="ARBA" id="ARBA00022723"/>
    </source>
</evidence>
<keyword evidence="7" id="KW-1185">Reference proteome</keyword>
<accession>A0A9P8VTY6</accession>
<keyword evidence="3" id="KW-0862">Zinc</keyword>
<feature type="domain" description="3CxxC-type" evidence="5">
    <location>
        <begin position="102"/>
        <end position="200"/>
    </location>
</feature>
<dbReference type="InterPro" id="IPR027377">
    <property type="entry name" value="ZAR1/RTP1-5-like_Znf-3CxxC"/>
</dbReference>
<sequence>MTMVIAIVAFVGRTAGRILLAQDWSSINLFTFTPHITHASNNKKHLPNVFLSMARRKSKSVERWSMCPALHDDVSRLLEDDDLCFDFHPIDNEKCIREYDTNVMGRFICRNRSCHAGGWSSKKVPITIRMYRNDKYNARVYHQRCRACQSLSRPVLDDSYADRVAYRLKKWRGIQMEEPTFDRRSKAPHRKDLCEGCKAGHCKEVDFEE</sequence>
<evidence type="ECO:0000313" key="6">
    <source>
        <dbReference type="EMBL" id="KAH6876400.1"/>
    </source>
</evidence>
<dbReference type="Pfam" id="PF13695">
    <property type="entry name" value="Zn_ribbon_3CxxC"/>
    <property type="match status" value="1"/>
</dbReference>
<evidence type="ECO:0000256" key="2">
    <source>
        <dbReference type="ARBA" id="ARBA00022771"/>
    </source>
</evidence>
<dbReference type="AlphaFoldDB" id="A0A9P8VTY6"/>
<protein>
    <submittedName>
        <fullName evidence="6">Zinc-binding domain-containing protein</fullName>
    </submittedName>
</protein>
<reference evidence="6 7" key="1">
    <citation type="journal article" date="2021" name="Nat. Commun.">
        <title>Genetic determinants of endophytism in the Arabidopsis root mycobiome.</title>
        <authorList>
            <person name="Mesny F."/>
            <person name="Miyauchi S."/>
            <person name="Thiergart T."/>
            <person name="Pickel B."/>
            <person name="Atanasova L."/>
            <person name="Karlsson M."/>
            <person name="Huettel B."/>
            <person name="Barry K.W."/>
            <person name="Haridas S."/>
            <person name="Chen C."/>
            <person name="Bauer D."/>
            <person name="Andreopoulos W."/>
            <person name="Pangilinan J."/>
            <person name="LaButti K."/>
            <person name="Riley R."/>
            <person name="Lipzen A."/>
            <person name="Clum A."/>
            <person name="Drula E."/>
            <person name="Henrissat B."/>
            <person name="Kohler A."/>
            <person name="Grigoriev I.V."/>
            <person name="Martin F.M."/>
            <person name="Hacquard S."/>
        </authorList>
    </citation>
    <scope>NUCLEOTIDE SEQUENCE [LARGE SCALE GENOMIC DNA]</scope>
    <source>
        <strain evidence="6 7">MPI-CAGE-CH-0241</strain>
    </source>
</reference>
<evidence type="ECO:0000256" key="4">
    <source>
        <dbReference type="SAM" id="SignalP"/>
    </source>
</evidence>
<comment type="caution">
    <text evidence="6">The sequence shown here is derived from an EMBL/GenBank/DDBJ whole genome shotgun (WGS) entry which is preliminary data.</text>
</comment>
<feature type="chain" id="PRO_5040336841" evidence="4">
    <location>
        <begin position="17"/>
        <end position="209"/>
    </location>
</feature>
<evidence type="ECO:0000259" key="5">
    <source>
        <dbReference type="SMART" id="SM01328"/>
    </source>
</evidence>
<evidence type="ECO:0000313" key="7">
    <source>
        <dbReference type="Proteomes" id="UP000777438"/>
    </source>
</evidence>
<keyword evidence="2" id="KW-0863">Zinc-finger</keyword>
<gene>
    <name evidence="6" type="ORF">B0T10DRAFT_552540</name>
</gene>